<dbReference type="Gramene" id="PRQ43041">
    <property type="protein sequence ID" value="PRQ43041"/>
    <property type="gene ID" value="RchiOBHm_Chr3g0464131"/>
</dbReference>
<dbReference type="OMA" id="PQWMHSE"/>
<name>A0A2P6R9F6_ROSCH</name>
<keyword evidence="4" id="KW-0732">Signal</keyword>
<feature type="signal peptide" evidence="4">
    <location>
        <begin position="1"/>
        <end position="24"/>
    </location>
</feature>
<keyword evidence="3" id="KW-0812">Transmembrane</keyword>
<dbReference type="EC" id="2.7.11.1" evidence="6"/>
<dbReference type="SUPFAM" id="SSF49899">
    <property type="entry name" value="Concanavalin A-like lectins/glucanases"/>
    <property type="match status" value="1"/>
</dbReference>
<dbReference type="EMBL" id="PDCK01000041">
    <property type="protein sequence ID" value="PRQ43041.1"/>
    <property type="molecule type" value="Genomic_DNA"/>
</dbReference>
<keyword evidence="6" id="KW-0418">Kinase</keyword>
<dbReference type="InterPro" id="IPR050258">
    <property type="entry name" value="Leguminous_Lectin"/>
</dbReference>
<comment type="similarity">
    <text evidence="1">Belongs to the leguminous lectin family.</text>
</comment>
<dbReference type="OrthoDB" id="2019747at2759"/>
<keyword evidence="2" id="KW-0430">Lectin</keyword>
<dbReference type="InterPro" id="IPR013320">
    <property type="entry name" value="ConA-like_dom_sf"/>
</dbReference>
<feature type="domain" description="Legume lectin" evidence="5">
    <location>
        <begin position="29"/>
        <end position="258"/>
    </location>
</feature>
<dbReference type="PANTHER" id="PTHR32401">
    <property type="entry name" value="CONCANAVALIN A-LIKE LECTIN FAMILY PROTEIN"/>
    <property type="match status" value="1"/>
</dbReference>
<reference evidence="6 7" key="1">
    <citation type="journal article" date="2018" name="Nat. Genet.">
        <title>The Rosa genome provides new insights in the design of modern roses.</title>
        <authorList>
            <person name="Bendahmane M."/>
        </authorList>
    </citation>
    <scope>NUCLEOTIDE SEQUENCE [LARGE SCALE GENOMIC DNA]</scope>
    <source>
        <strain evidence="7">cv. Old Blush</strain>
    </source>
</reference>
<evidence type="ECO:0000256" key="1">
    <source>
        <dbReference type="ARBA" id="ARBA00007606"/>
    </source>
</evidence>
<dbReference type="Gene3D" id="2.60.120.200">
    <property type="match status" value="1"/>
</dbReference>
<dbReference type="Pfam" id="PF00139">
    <property type="entry name" value="Lectin_legB"/>
    <property type="match status" value="1"/>
</dbReference>
<evidence type="ECO:0000259" key="5">
    <source>
        <dbReference type="Pfam" id="PF00139"/>
    </source>
</evidence>
<evidence type="ECO:0000256" key="4">
    <source>
        <dbReference type="SAM" id="SignalP"/>
    </source>
</evidence>
<keyword evidence="6" id="KW-0723">Serine/threonine-protein kinase</keyword>
<proteinExistence type="inferred from homology"/>
<keyword evidence="3" id="KW-0472">Membrane</keyword>
<evidence type="ECO:0000256" key="2">
    <source>
        <dbReference type="ARBA" id="ARBA00022734"/>
    </source>
</evidence>
<keyword evidence="6" id="KW-0808">Transferase</keyword>
<comment type="caution">
    <text evidence="6">The sequence shown here is derived from an EMBL/GenBank/DDBJ whole genome shotgun (WGS) entry which is preliminary data.</text>
</comment>
<feature type="transmembrane region" description="Helical" evidence="3">
    <location>
        <begin position="283"/>
        <end position="305"/>
    </location>
</feature>
<sequence>MVSLSISTHLAAFSLLIFTLRASAADSNSSFSFTKFGKDPNFESNIALYGDAKIANGAVQLTSSGRVMYKKPLKLGEGKPQKSVSFSSHFTLSMSKENGDGLAFVIVPSGFNLSLFGNSSFGLEMGYGKSKLKVVAVKLKYDYLVGKVHVGIDVGSSVSARVNNASAIKLNLTSGDRTNAWIDYEAGSKRVEVRLSQLGGLRPADPLLWYPIDLSKLWGDEKVFVGLSAQNRNSSQTCSIYSWSFEQRHVPDWMHSEPLDPKTLSKSSKPVTVEKRKDCVLRAVAAMVLGVACGALASYIVLYLWRVFGNRRPVVPEEYAMQPQQFEYKKMKVVVDKSIEDGKQ</sequence>
<accession>A0A2P6R9F6</accession>
<gene>
    <name evidence="6" type="ORF">RchiOBHm_Chr3g0464131</name>
</gene>
<keyword evidence="7" id="KW-1185">Reference proteome</keyword>
<evidence type="ECO:0000313" key="7">
    <source>
        <dbReference type="Proteomes" id="UP000238479"/>
    </source>
</evidence>
<dbReference type="Proteomes" id="UP000238479">
    <property type="component" value="Chromosome 3"/>
</dbReference>
<evidence type="ECO:0000313" key="6">
    <source>
        <dbReference type="EMBL" id="PRQ43041.1"/>
    </source>
</evidence>
<dbReference type="STRING" id="74649.A0A2P6R9F6"/>
<protein>
    <submittedName>
        <fullName evidence="6">Putative non-specific serine/threonine protein kinase</fullName>
        <ecNumber evidence="6">2.7.11.1</ecNumber>
    </submittedName>
</protein>
<dbReference type="GO" id="GO:0004674">
    <property type="term" value="F:protein serine/threonine kinase activity"/>
    <property type="evidence" value="ECO:0007669"/>
    <property type="project" value="UniProtKB-KW"/>
</dbReference>
<organism evidence="6 7">
    <name type="scientific">Rosa chinensis</name>
    <name type="common">China rose</name>
    <dbReference type="NCBI Taxonomy" id="74649"/>
    <lineage>
        <taxon>Eukaryota</taxon>
        <taxon>Viridiplantae</taxon>
        <taxon>Streptophyta</taxon>
        <taxon>Embryophyta</taxon>
        <taxon>Tracheophyta</taxon>
        <taxon>Spermatophyta</taxon>
        <taxon>Magnoliopsida</taxon>
        <taxon>eudicotyledons</taxon>
        <taxon>Gunneridae</taxon>
        <taxon>Pentapetalae</taxon>
        <taxon>rosids</taxon>
        <taxon>fabids</taxon>
        <taxon>Rosales</taxon>
        <taxon>Rosaceae</taxon>
        <taxon>Rosoideae</taxon>
        <taxon>Rosoideae incertae sedis</taxon>
        <taxon>Rosa</taxon>
    </lineage>
</organism>
<dbReference type="CDD" id="cd06899">
    <property type="entry name" value="lectin_legume_LecRK_Arcelin_ConA"/>
    <property type="match status" value="1"/>
</dbReference>
<feature type="chain" id="PRO_5015129146" evidence="4">
    <location>
        <begin position="25"/>
        <end position="344"/>
    </location>
</feature>
<keyword evidence="3" id="KW-1133">Transmembrane helix</keyword>
<evidence type="ECO:0000256" key="3">
    <source>
        <dbReference type="SAM" id="Phobius"/>
    </source>
</evidence>
<dbReference type="InterPro" id="IPR001220">
    <property type="entry name" value="Legume_lectin_dom"/>
</dbReference>
<dbReference type="AlphaFoldDB" id="A0A2P6R9F6"/>
<dbReference type="PANTHER" id="PTHR32401:SF16">
    <property type="entry name" value="CONCANAVALIN A-LIKE LECTIN FAMILY PROTEIN"/>
    <property type="match status" value="1"/>
</dbReference>
<dbReference type="GO" id="GO:0030246">
    <property type="term" value="F:carbohydrate binding"/>
    <property type="evidence" value="ECO:0007669"/>
    <property type="project" value="UniProtKB-KW"/>
</dbReference>